<dbReference type="Pfam" id="PF10604">
    <property type="entry name" value="Polyketide_cyc2"/>
    <property type="match status" value="1"/>
</dbReference>
<evidence type="ECO:0000256" key="1">
    <source>
        <dbReference type="SAM" id="MobiDB-lite"/>
    </source>
</evidence>
<organism evidence="2 3">
    <name type="scientific">Leucobacter albus</name>
    <dbReference type="NCBI Taxonomy" id="272210"/>
    <lineage>
        <taxon>Bacteria</taxon>
        <taxon>Bacillati</taxon>
        <taxon>Actinomycetota</taxon>
        <taxon>Actinomycetes</taxon>
        <taxon>Micrococcales</taxon>
        <taxon>Microbacteriaceae</taxon>
        <taxon>Leucobacter</taxon>
    </lineage>
</organism>
<dbReference type="Gene3D" id="3.30.530.20">
    <property type="match status" value="1"/>
</dbReference>
<dbReference type="InterPro" id="IPR023393">
    <property type="entry name" value="START-like_dom_sf"/>
</dbReference>
<accession>A0ABW3TPE5</accession>
<proteinExistence type="predicted"/>
<sequence>MSRVTRSAATSYALSLAAMEEASRVGLRQADLEHLFLALSISEEPAGQVLRAEGVTLRAAREAIAEHHTEHLRALGVDHEPPAPGPIVFHQTGGYEWSERAQRVITLANKHGSGDAGAVLRELLAEPSGLAAELLARLGTSAAAVTERLEVAERIPTFGSRRAQAGPGAERPGVAAEREVTSPGASPARNQLMRTGTAFVPAPVAELWELLIAAERMPEWDVIVGEVELPAELRGLHPKLGDAWAATARSEAPDGKPMRVRPERRSLLVELTQLDEHSRIEWRMSFPDEPSANTRVIALSLAPAAGGTQLGITFGWQPPADRPAAGPLRRAQRVLLRPALRFVLWLQVAQLGSGISRVFRSA</sequence>
<dbReference type="SUPFAM" id="SSF55961">
    <property type="entry name" value="Bet v1-like"/>
    <property type="match status" value="1"/>
</dbReference>
<dbReference type="GO" id="GO:0006508">
    <property type="term" value="P:proteolysis"/>
    <property type="evidence" value="ECO:0007669"/>
    <property type="project" value="UniProtKB-KW"/>
</dbReference>
<dbReference type="Proteomes" id="UP001597181">
    <property type="component" value="Unassembled WGS sequence"/>
</dbReference>
<evidence type="ECO:0000313" key="3">
    <source>
        <dbReference type="Proteomes" id="UP001597181"/>
    </source>
</evidence>
<reference evidence="3" key="1">
    <citation type="journal article" date="2019" name="Int. J. Syst. Evol. Microbiol.">
        <title>The Global Catalogue of Microorganisms (GCM) 10K type strain sequencing project: providing services to taxonomists for standard genome sequencing and annotation.</title>
        <authorList>
            <consortium name="The Broad Institute Genomics Platform"/>
            <consortium name="The Broad Institute Genome Sequencing Center for Infectious Disease"/>
            <person name="Wu L."/>
            <person name="Ma J."/>
        </authorList>
    </citation>
    <scope>NUCLEOTIDE SEQUENCE [LARGE SCALE GENOMIC DNA]</scope>
    <source>
        <strain evidence="3">CCUG 50213</strain>
    </source>
</reference>
<evidence type="ECO:0000313" key="2">
    <source>
        <dbReference type="EMBL" id="MFD1202455.1"/>
    </source>
</evidence>
<dbReference type="SUPFAM" id="SSF81923">
    <property type="entry name" value="Double Clp-N motif"/>
    <property type="match status" value="1"/>
</dbReference>
<keyword evidence="2" id="KW-0645">Protease</keyword>
<dbReference type="Gene3D" id="1.10.1780.10">
    <property type="entry name" value="Clp, N-terminal domain"/>
    <property type="match status" value="1"/>
</dbReference>
<dbReference type="InterPro" id="IPR019587">
    <property type="entry name" value="Polyketide_cyclase/dehydratase"/>
</dbReference>
<dbReference type="RefSeq" id="WP_343960420.1">
    <property type="nucleotide sequence ID" value="NZ_BAAAKZ010000008.1"/>
</dbReference>
<keyword evidence="3" id="KW-1185">Reference proteome</keyword>
<dbReference type="InterPro" id="IPR036628">
    <property type="entry name" value="Clp_N_dom_sf"/>
</dbReference>
<protein>
    <submittedName>
        <fullName evidence="2">Clp protease N-terminal domain-containing protein</fullName>
    </submittedName>
</protein>
<dbReference type="GO" id="GO:0008233">
    <property type="term" value="F:peptidase activity"/>
    <property type="evidence" value="ECO:0007669"/>
    <property type="project" value="UniProtKB-KW"/>
</dbReference>
<dbReference type="EMBL" id="JBHTLY010000005">
    <property type="protein sequence ID" value="MFD1202455.1"/>
    <property type="molecule type" value="Genomic_DNA"/>
</dbReference>
<gene>
    <name evidence="2" type="ORF">ACFQ3U_11175</name>
</gene>
<comment type="caution">
    <text evidence="2">The sequence shown here is derived from an EMBL/GenBank/DDBJ whole genome shotgun (WGS) entry which is preliminary data.</text>
</comment>
<feature type="region of interest" description="Disordered" evidence="1">
    <location>
        <begin position="161"/>
        <end position="189"/>
    </location>
</feature>
<keyword evidence="2" id="KW-0378">Hydrolase</keyword>
<name>A0ABW3TPE5_9MICO</name>